<dbReference type="SUPFAM" id="SSF53335">
    <property type="entry name" value="S-adenosyl-L-methionine-dependent methyltransferases"/>
    <property type="match status" value="1"/>
</dbReference>
<dbReference type="Gene3D" id="3.40.50.150">
    <property type="entry name" value="Vaccinia Virus protein VP39"/>
    <property type="match status" value="1"/>
</dbReference>
<evidence type="ECO:0000313" key="6">
    <source>
        <dbReference type="Proteomes" id="UP001249851"/>
    </source>
</evidence>
<dbReference type="AlphaFoldDB" id="A0AAD9Q3J0"/>
<keyword evidence="2" id="KW-0489">Methyltransferase</keyword>
<evidence type="ECO:0000256" key="1">
    <source>
        <dbReference type="ARBA" id="ARBA00007996"/>
    </source>
</evidence>
<evidence type="ECO:0000256" key="2">
    <source>
        <dbReference type="ARBA" id="ARBA00022603"/>
    </source>
</evidence>
<accession>A0AAD9Q3J0</accession>
<dbReference type="InterPro" id="IPR000940">
    <property type="entry name" value="NNMT_TEMT_trans"/>
</dbReference>
<gene>
    <name evidence="5" type="ORF">P5673_024703</name>
</gene>
<dbReference type="InterPro" id="IPR053384">
    <property type="entry name" value="SAM-dep_methyltransferase"/>
</dbReference>
<reference evidence="5" key="1">
    <citation type="journal article" date="2023" name="G3 (Bethesda)">
        <title>Whole genome assembly and annotation of the endangered Caribbean coral Acropora cervicornis.</title>
        <authorList>
            <person name="Selwyn J.D."/>
            <person name="Vollmer S.V."/>
        </authorList>
    </citation>
    <scope>NUCLEOTIDE SEQUENCE</scope>
    <source>
        <strain evidence="5">K2</strain>
    </source>
</reference>
<organism evidence="5 6">
    <name type="scientific">Acropora cervicornis</name>
    <name type="common">Staghorn coral</name>
    <dbReference type="NCBI Taxonomy" id="6130"/>
    <lineage>
        <taxon>Eukaryota</taxon>
        <taxon>Metazoa</taxon>
        <taxon>Cnidaria</taxon>
        <taxon>Anthozoa</taxon>
        <taxon>Hexacorallia</taxon>
        <taxon>Scleractinia</taxon>
        <taxon>Astrocoeniina</taxon>
        <taxon>Acroporidae</taxon>
        <taxon>Acropora</taxon>
    </lineage>
</organism>
<sequence>MDVVRFGEDRHEFFDSETYLRSYFKGEHCIEYNEFSLRCFQEFWSEIGNTNLRVLEFGGGPTICNLITAAPYVKEIIFAEYTEKSRREVQKWLEKSPDAHDWSLHFKFVVETLEGRNSEDVKIRECELREKISHILACDINWQDPVQWPSSCEVHSFDVVTTSLCLEACVTSSEGYRHAIAKLKTFLKPGGFIALYGVLGETFYMVGQEKFYCFPLSKELVEETLINEGFKTRGEMKIRSWGRNANCDANGFFFLSAVLLP</sequence>
<evidence type="ECO:0000313" key="5">
    <source>
        <dbReference type="EMBL" id="KAK2553993.1"/>
    </source>
</evidence>
<keyword evidence="3" id="KW-0808">Transferase</keyword>
<dbReference type="GO" id="GO:0032259">
    <property type="term" value="P:methylation"/>
    <property type="evidence" value="ECO:0007669"/>
    <property type="project" value="UniProtKB-KW"/>
</dbReference>
<dbReference type="GO" id="GO:0005829">
    <property type="term" value="C:cytosol"/>
    <property type="evidence" value="ECO:0007669"/>
    <property type="project" value="TreeGrafter"/>
</dbReference>
<dbReference type="InterPro" id="IPR029063">
    <property type="entry name" value="SAM-dependent_MTases_sf"/>
</dbReference>
<proteinExistence type="inferred from homology"/>
<dbReference type="PANTHER" id="PTHR10867">
    <property type="entry name" value="NNMT/PNMT/TEMT FAMILY MEMBER"/>
    <property type="match status" value="1"/>
</dbReference>
<name>A0AAD9Q3J0_ACRCE</name>
<evidence type="ECO:0000256" key="4">
    <source>
        <dbReference type="ARBA" id="ARBA00022691"/>
    </source>
</evidence>
<dbReference type="EMBL" id="JARQWQ010000073">
    <property type="protein sequence ID" value="KAK2553993.1"/>
    <property type="molecule type" value="Genomic_DNA"/>
</dbReference>
<evidence type="ECO:0000256" key="3">
    <source>
        <dbReference type="ARBA" id="ARBA00022679"/>
    </source>
</evidence>
<keyword evidence="6" id="KW-1185">Reference proteome</keyword>
<protein>
    <submittedName>
        <fullName evidence="5">Indolethylamine N-methyltransferase</fullName>
    </submittedName>
</protein>
<dbReference type="Pfam" id="PF01234">
    <property type="entry name" value="NNMT_PNMT_TEMT"/>
    <property type="match status" value="1"/>
</dbReference>
<reference evidence="5" key="2">
    <citation type="journal article" date="2023" name="Science">
        <title>Genomic signatures of disease resistance in endangered staghorn corals.</title>
        <authorList>
            <person name="Vollmer S.V."/>
            <person name="Selwyn J.D."/>
            <person name="Despard B.A."/>
            <person name="Roesel C.L."/>
        </authorList>
    </citation>
    <scope>NUCLEOTIDE SEQUENCE</scope>
    <source>
        <strain evidence="5">K2</strain>
    </source>
</reference>
<dbReference type="Proteomes" id="UP001249851">
    <property type="component" value="Unassembled WGS sequence"/>
</dbReference>
<comment type="similarity">
    <text evidence="1">Belongs to the class I-like SAM-binding methyltransferase superfamily. NNMT/PNMT/TEMT family.</text>
</comment>
<dbReference type="PROSITE" id="PS51681">
    <property type="entry name" value="SAM_MT_NNMT_PNMT_TEMT"/>
    <property type="match status" value="1"/>
</dbReference>
<dbReference type="PANTHER" id="PTHR10867:SF17">
    <property type="entry name" value="NICOTINAMIDE N-METHYLTRANSFERASE"/>
    <property type="match status" value="1"/>
</dbReference>
<keyword evidence="4" id="KW-0949">S-adenosyl-L-methionine</keyword>
<dbReference type="GO" id="GO:0008170">
    <property type="term" value="F:N-methyltransferase activity"/>
    <property type="evidence" value="ECO:0007669"/>
    <property type="project" value="TreeGrafter"/>
</dbReference>
<comment type="caution">
    <text evidence="5">The sequence shown here is derived from an EMBL/GenBank/DDBJ whole genome shotgun (WGS) entry which is preliminary data.</text>
</comment>
<dbReference type="NCBIfam" id="NF041360">
    <property type="entry name" value="GntF_guanitoxin"/>
    <property type="match status" value="1"/>
</dbReference>